<accession>A0AAE7NLF0</accession>
<protein>
    <submittedName>
        <fullName evidence="1">DUF3800 domain-containing protein</fullName>
    </submittedName>
</protein>
<dbReference type="RefSeq" id="WP_092220412.1">
    <property type="nucleotide sequence ID" value="NZ_CP030050.1"/>
</dbReference>
<dbReference type="Pfam" id="PF12686">
    <property type="entry name" value="DUF3800"/>
    <property type="match status" value="1"/>
</dbReference>
<proteinExistence type="predicted"/>
<dbReference type="KEGG" id="barh:WN72_03185"/>
<dbReference type="Proteomes" id="UP000594015">
    <property type="component" value="Chromosome"/>
</dbReference>
<dbReference type="EMBL" id="CP030050">
    <property type="protein sequence ID" value="QOZ65565.1"/>
    <property type="molecule type" value="Genomic_DNA"/>
</dbReference>
<organism evidence="1 2">
    <name type="scientific">Bradyrhizobium arachidis</name>
    <dbReference type="NCBI Taxonomy" id="858423"/>
    <lineage>
        <taxon>Bacteria</taxon>
        <taxon>Pseudomonadati</taxon>
        <taxon>Pseudomonadota</taxon>
        <taxon>Alphaproteobacteria</taxon>
        <taxon>Hyphomicrobiales</taxon>
        <taxon>Nitrobacteraceae</taxon>
        <taxon>Bradyrhizobium</taxon>
    </lineage>
</organism>
<sequence length="277" mass="32004">MPKVSYVAYIDESGDDGVASVRPIDPTGASEWFVLSALVVRAEAQRETVWVRDILKQIRLEQRRTLHFQPLDDWRRTLVCANIATLPVRCFAVISNKANMHGYRNKKAEAASAIAGRTWFYWWVTRLLLERVSDYCERRALRDYGEPRTVRLEFARRRGLRYAHLRAYLYWLRTQSQAGELYLQRGDLKWSVIDPINQVAAYDSSERAGLQLSDSIASAFYQSVNGPSPDISYALALKPRMARRPDGQIFDYGLKLMPSGYLQRAGLQQRKIFELYK</sequence>
<name>A0AAE7NLF0_9BRAD</name>
<reference evidence="1 2" key="1">
    <citation type="submission" date="2018-06" db="EMBL/GenBank/DDBJ databases">
        <title>Comparative genomics of Bradyrhizobium nodulating Arachidis hypogaea.</title>
        <authorList>
            <person name="Li Y."/>
        </authorList>
    </citation>
    <scope>NUCLEOTIDE SEQUENCE [LARGE SCALE GENOMIC DNA]</scope>
    <source>
        <strain evidence="1 2">CCBAU 051107</strain>
    </source>
</reference>
<evidence type="ECO:0000313" key="1">
    <source>
        <dbReference type="EMBL" id="QOZ65565.1"/>
    </source>
</evidence>
<gene>
    <name evidence="1" type="ORF">WN72_03185</name>
</gene>
<dbReference type="InterPro" id="IPR024524">
    <property type="entry name" value="DUF3800"/>
</dbReference>
<dbReference type="AlphaFoldDB" id="A0AAE7NLF0"/>
<evidence type="ECO:0000313" key="2">
    <source>
        <dbReference type="Proteomes" id="UP000594015"/>
    </source>
</evidence>